<feature type="region of interest" description="Disordered" evidence="3">
    <location>
        <begin position="506"/>
        <end position="541"/>
    </location>
</feature>
<keyword evidence="1" id="KW-0805">Transcription regulation</keyword>
<name>A0AAQ3JXC8_9LILI</name>
<feature type="compositionally biased region" description="Basic and acidic residues" evidence="3">
    <location>
        <begin position="585"/>
        <end position="597"/>
    </location>
</feature>
<evidence type="ECO:0000259" key="4">
    <source>
        <dbReference type="PROSITE" id="PS50888"/>
    </source>
</evidence>
<feature type="region of interest" description="Disordered" evidence="3">
    <location>
        <begin position="585"/>
        <end position="617"/>
    </location>
</feature>
<protein>
    <submittedName>
        <fullName evidence="5">Transcription factor LHW isoform X1</fullName>
    </submittedName>
</protein>
<dbReference type="PANTHER" id="PTHR46196">
    <property type="entry name" value="TRANSCRIPTION FACTOR BHLH155-LIKE ISOFORM X1-RELATED"/>
    <property type="match status" value="1"/>
</dbReference>
<evidence type="ECO:0000256" key="2">
    <source>
        <dbReference type="ARBA" id="ARBA00023163"/>
    </source>
</evidence>
<sequence>MRNITSLRQLLRSLCHNTRWDYAVFWKLKQEKKILTWQGGYFDDAKKRLKLEDSPCDQSLHFNPGMISFVDSEDAQDRSCHFHPLKVALDNMKCHHYALGEGFIGKVALTEGHYWIFPGDLKSEVQSELYKEWQLSAEVKTIVLVAVAHYGVVQLGSLEMVAEDSNLVVHIKDLFCTRYHDLVAHDSSDLMSPVNVTCFESNSTAIFGSLASSQPQQLLTIEPNILPFFMVDHNSPSSPNCMDQILDTEIVGTDENAITARYDYLWSAFTEEPQILDYPNTISEGNMSEFSFTENETKVNVQSDPIDYISIITQEHHVCDLSGKDMTYKEAEKNCPLKTNSIIDCKFRSFPIESELHEALGITSMEELDDCFLDTSLPKDERSISSITTFRTVGSDYLDHTFDEGNAWLNKESDADLLDAVVSSLHCTLDDDVFEEKFWRTFSNNCSDKLFDSSLGEGENESSILDLGSLLPTSQQTCSSLSKTEGLINSPTSSCKSICMSTNENNNIHMPKGHNGRKLPLINKKGKNGNSHKPRPRDRQLIQDRVKELRELIPNGSKCSIDTLLDRTVSHMLFLQSISSQAEKLKQTAHPEVKREVQNSGKPQNQANGANSATEHGSQPEIWPIVVEYLDQPGQILVEVLCNDYGLFLEIAHVIRRLDLTILKGVLESRSDKLWAHFVIEVSRGFHRMHILWPLMQLLQQNYAPVPNKF</sequence>
<organism evidence="5 6">
    <name type="scientific">Canna indica</name>
    <name type="common">Indian-shot</name>
    <dbReference type="NCBI Taxonomy" id="4628"/>
    <lineage>
        <taxon>Eukaryota</taxon>
        <taxon>Viridiplantae</taxon>
        <taxon>Streptophyta</taxon>
        <taxon>Embryophyta</taxon>
        <taxon>Tracheophyta</taxon>
        <taxon>Spermatophyta</taxon>
        <taxon>Magnoliopsida</taxon>
        <taxon>Liliopsida</taxon>
        <taxon>Zingiberales</taxon>
        <taxon>Cannaceae</taxon>
        <taxon>Canna</taxon>
    </lineage>
</organism>
<dbReference type="InterPro" id="IPR011598">
    <property type="entry name" value="bHLH_dom"/>
</dbReference>
<dbReference type="Proteomes" id="UP001327560">
    <property type="component" value="Chromosome 2"/>
</dbReference>
<evidence type="ECO:0000313" key="5">
    <source>
        <dbReference type="EMBL" id="WOK96959.1"/>
    </source>
</evidence>
<evidence type="ECO:0000256" key="1">
    <source>
        <dbReference type="ARBA" id="ARBA00023015"/>
    </source>
</evidence>
<dbReference type="PROSITE" id="PS50888">
    <property type="entry name" value="BHLH"/>
    <property type="match status" value="1"/>
</dbReference>
<dbReference type="PANTHER" id="PTHR46196:SF3">
    <property type="entry name" value="TRANSCRIPTION FACTOR LHW-LIKE ISOFORM X1"/>
    <property type="match status" value="1"/>
</dbReference>
<dbReference type="InterPro" id="IPR043561">
    <property type="entry name" value="LHW-like"/>
</dbReference>
<keyword evidence="6" id="KW-1185">Reference proteome</keyword>
<dbReference type="AlphaFoldDB" id="A0AAQ3JXC8"/>
<feature type="compositionally biased region" description="Basic residues" evidence="3">
    <location>
        <begin position="524"/>
        <end position="536"/>
    </location>
</feature>
<dbReference type="GO" id="GO:0003700">
    <property type="term" value="F:DNA-binding transcription factor activity"/>
    <property type="evidence" value="ECO:0007669"/>
    <property type="project" value="InterPro"/>
</dbReference>
<proteinExistence type="predicted"/>
<evidence type="ECO:0000256" key="3">
    <source>
        <dbReference type="SAM" id="MobiDB-lite"/>
    </source>
</evidence>
<feature type="domain" description="BHLH" evidence="4">
    <location>
        <begin position="526"/>
        <end position="575"/>
    </location>
</feature>
<dbReference type="InterPro" id="IPR025610">
    <property type="entry name" value="MYC/MYB_N"/>
</dbReference>
<evidence type="ECO:0000313" key="6">
    <source>
        <dbReference type="Proteomes" id="UP001327560"/>
    </source>
</evidence>
<keyword evidence="2" id="KW-0804">Transcription</keyword>
<dbReference type="Pfam" id="PF14215">
    <property type="entry name" value="bHLH-MYC_N"/>
    <property type="match status" value="1"/>
</dbReference>
<feature type="compositionally biased region" description="Polar residues" evidence="3">
    <location>
        <begin position="598"/>
        <end position="617"/>
    </location>
</feature>
<dbReference type="Pfam" id="PF23176">
    <property type="entry name" value="bHLH_LHW"/>
    <property type="match status" value="1"/>
</dbReference>
<reference evidence="5 6" key="1">
    <citation type="submission" date="2023-10" db="EMBL/GenBank/DDBJ databases">
        <title>Chromosome-scale genome assembly provides insights into flower coloration mechanisms of Canna indica.</title>
        <authorList>
            <person name="Li C."/>
        </authorList>
    </citation>
    <scope>NUCLEOTIDE SEQUENCE [LARGE SCALE GENOMIC DNA]</scope>
    <source>
        <tissue evidence="5">Flower</tissue>
    </source>
</reference>
<accession>A0AAQ3JXC8</accession>
<dbReference type="GO" id="GO:0046983">
    <property type="term" value="F:protein dimerization activity"/>
    <property type="evidence" value="ECO:0007669"/>
    <property type="project" value="InterPro"/>
</dbReference>
<dbReference type="EMBL" id="CP136891">
    <property type="protein sequence ID" value="WOK96959.1"/>
    <property type="molecule type" value="Genomic_DNA"/>
</dbReference>
<gene>
    <name evidence="5" type="ORF">Cni_G05667</name>
</gene>